<dbReference type="AlphaFoldDB" id="A0A935TCU2"/>
<reference evidence="1 2" key="1">
    <citation type="submission" date="2020-10" db="EMBL/GenBank/DDBJ databases">
        <title>Connecting structure to function with the recovery of over 1000 high-quality activated sludge metagenome-assembled genomes encoding full-length rRNA genes using long-read sequencing.</title>
        <authorList>
            <person name="Singleton C.M."/>
            <person name="Petriglieri F."/>
            <person name="Kristensen J.M."/>
            <person name="Kirkegaard R.H."/>
            <person name="Michaelsen T.Y."/>
            <person name="Andersen M.H."/>
            <person name="Karst S.M."/>
            <person name="Dueholm M.S."/>
            <person name="Nielsen P.H."/>
            <person name="Albertsen M."/>
        </authorList>
    </citation>
    <scope>NUCLEOTIDE SEQUENCE [LARGE SCALE GENOMIC DNA]</scope>
    <source>
        <strain evidence="1">Fred_18-Q3-R57-64_BAT3C.720</strain>
    </source>
</reference>
<sequence>MNSLLREMPDFTTSWWRYTLAMMRTTNREVSEFNDNLFIAAHIAMTAARDNPMSMLESFEVLEHSVAMSRKGMAGTQAKMADYAFDQMEESTRAFLNTILNSEGEKLGGYMRREAEIMESVSNFNEQIEAIADEFGFHFNTADYKLVHETDGFELYQVLPLKEGVAVNPDLKPVILVPPYMLGVHILSFLPYEKPTKSYSHSFANEGIPTYVRVVKDIMTNEKVQKMTPEDDCEQTRQLCAKVMELNGGKKVTLNGTCQGGYISLMNILSGKLADVCDALITNVTPVDGTYSDAISGMPTMHHDFITTTLPSGNKVANGYLLSLGMRFVAIDRETPLVKVLDQVSLHRATDKNPGKTPAALFRWLLKERVHLPLAIANMSSHTFQDPIGDDGTLPVKLFDQPLNIKNLIDLKVPWYQNYAIKDDLVTPPCATAGNKFLEGWDGLESVAFFGGHVAILTSPHGKKAPVNGQFTDANGKASRGPVKFQLDIS</sequence>
<gene>
    <name evidence="1" type="ORF">IPK02_14390</name>
</gene>
<evidence type="ECO:0000313" key="1">
    <source>
        <dbReference type="EMBL" id="MBK7955037.1"/>
    </source>
</evidence>
<dbReference type="InterPro" id="IPR029058">
    <property type="entry name" value="AB_hydrolase_fold"/>
</dbReference>
<evidence type="ECO:0000313" key="2">
    <source>
        <dbReference type="Proteomes" id="UP000706151"/>
    </source>
</evidence>
<protein>
    <submittedName>
        <fullName evidence="1">Metal transporter</fullName>
    </submittedName>
</protein>
<dbReference type="SUPFAM" id="SSF53474">
    <property type="entry name" value="alpha/beta-Hydrolases"/>
    <property type="match status" value="1"/>
</dbReference>
<organism evidence="1 2">
    <name type="scientific">Candidatus Accumulibacter affinis</name>
    <dbReference type="NCBI Taxonomy" id="2954384"/>
    <lineage>
        <taxon>Bacteria</taxon>
        <taxon>Pseudomonadati</taxon>
        <taxon>Pseudomonadota</taxon>
        <taxon>Betaproteobacteria</taxon>
        <taxon>Candidatus Accumulibacter</taxon>
    </lineage>
</organism>
<proteinExistence type="predicted"/>
<name>A0A935TCU2_9PROT</name>
<dbReference type="EMBL" id="JADJOT010000009">
    <property type="protein sequence ID" value="MBK7955037.1"/>
    <property type="molecule type" value="Genomic_DNA"/>
</dbReference>
<comment type="caution">
    <text evidence="1">The sequence shown here is derived from an EMBL/GenBank/DDBJ whole genome shotgun (WGS) entry which is preliminary data.</text>
</comment>
<dbReference type="Proteomes" id="UP000706151">
    <property type="component" value="Unassembled WGS sequence"/>
</dbReference>
<accession>A0A935TCU2</accession>